<dbReference type="Proteomes" id="UP001145114">
    <property type="component" value="Unassembled WGS sequence"/>
</dbReference>
<keyword evidence="2" id="KW-1185">Reference proteome</keyword>
<gene>
    <name evidence="1" type="ORF">EV182_002717</name>
</gene>
<evidence type="ECO:0000313" key="1">
    <source>
        <dbReference type="EMBL" id="KAJ1679104.1"/>
    </source>
</evidence>
<dbReference type="EMBL" id="JAMZIH010000598">
    <property type="protein sequence ID" value="KAJ1679104.1"/>
    <property type="molecule type" value="Genomic_DNA"/>
</dbReference>
<sequence>MSTPPRPIADTATAADGGPSGLPSSLDHERARASADALPSDASTPLESRVALGRGLPPQPSTPTELGEGKLHPLSCHDTLSTVKGSPIPDDLEANPEKAAPAPPPDAGEGKAGVYDSHGEARVKFGFARRMVIVAGLFLTTFLAAMDQTIVAVVLSTIAKDFDSMSSSAWVGTAYLLTMTSFQPLYGKLSDIFGRLQMLMFALGIFLIGSALCGAAQSMIWLIIARGLTGVGGAGILTMAVVILGDITNLKSRGKYLGCFSMAWAAASSAGPLIGGTFADKVSWRWCFYINLPIGAVAVVTSLLFLRIPVERATWLEKLKRVDFLGSFIVVASLILILLALSWGGKTYAWNSVVVITLLVVGFVLLAVFVMVEAYIAPEPILDLSLFNNRTVPAALIGTTMAGMIVYSLIYYAPIFFSAVFNASAINAGVRLLPFQVSIAVVSMITGQIISRFGHLRFLTITGFALSTVGAGLVTLLRPDSGTDKQIGYLILSGSTSGIVQQATMVIAQAAVKPQLMAVSTTLDMFSLTIGGVFGLAISDAVFSNALHPRLQAIGSQHPEYVHTLMASKDDVSLIWDPGLPADVRRDAVYAYSESLHKVFIALIPMSAVGFLVSLALKRIKPMDRGEKDKAVPIVI</sequence>
<comment type="caution">
    <text evidence="1">The sequence shown here is derived from an EMBL/GenBank/DDBJ whole genome shotgun (WGS) entry which is preliminary data.</text>
</comment>
<name>A0ACC1HZ11_9FUNG</name>
<evidence type="ECO:0000313" key="2">
    <source>
        <dbReference type="Proteomes" id="UP001145114"/>
    </source>
</evidence>
<organism evidence="1 2">
    <name type="scientific">Spiromyces aspiralis</name>
    <dbReference type="NCBI Taxonomy" id="68401"/>
    <lineage>
        <taxon>Eukaryota</taxon>
        <taxon>Fungi</taxon>
        <taxon>Fungi incertae sedis</taxon>
        <taxon>Zoopagomycota</taxon>
        <taxon>Kickxellomycotina</taxon>
        <taxon>Kickxellomycetes</taxon>
        <taxon>Kickxellales</taxon>
        <taxon>Kickxellaceae</taxon>
        <taxon>Spiromyces</taxon>
    </lineage>
</organism>
<reference evidence="1" key="1">
    <citation type="submission" date="2022-06" db="EMBL/GenBank/DDBJ databases">
        <title>Phylogenomic reconstructions and comparative analyses of Kickxellomycotina fungi.</title>
        <authorList>
            <person name="Reynolds N.K."/>
            <person name="Stajich J.E."/>
            <person name="Barry K."/>
            <person name="Grigoriev I.V."/>
            <person name="Crous P."/>
            <person name="Smith M.E."/>
        </authorList>
    </citation>
    <scope>NUCLEOTIDE SEQUENCE</scope>
    <source>
        <strain evidence="1">RSA 2271</strain>
    </source>
</reference>
<proteinExistence type="predicted"/>
<protein>
    <submittedName>
        <fullName evidence="1">Uncharacterized protein</fullName>
    </submittedName>
</protein>
<accession>A0ACC1HZ11</accession>